<evidence type="ECO:0000256" key="1">
    <source>
        <dbReference type="PIRSR" id="PIRSR001359-1"/>
    </source>
</evidence>
<proteinExistence type="predicted"/>
<dbReference type="PROSITE" id="PS00806">
    <property type="entry name" value="ALDOLASE_CLASS_II_2"/>
    <property type="match status" value="1"/>
</dbReference>
<keyword evidence="3" id="KW-0479">Metal-binding</keyword>
<evidence type="ECO:0000256" key="2">
    <source>
        <dbReference type="PIRSR" id="PIRSR001359-2"/>
    </source>
</evidence>
<feature type="binding site" evidence="3">
    <location>
        <position position="83"/>
    </location>
    <ligand>
        <name>Zn(2+)</name>
        <dbReference type="ChEBI" id="CHEBI:29105"/>
        <label>1</label>
        <note>catalytic</note>
    </ligand>
</feature>
<feature type="binding site" evidence="3">
    <location>
        <position position="178"/>
    </location>
    <ligand>
        <name>Zn(2+)</name>
        <dbReference type="ChEBI" id="CHEBI:29105"/>
        <label>1</label>
        <note>catalytic</note>
    </ligand>
</feature>
<dbReference type="CDD" id="cd00947">
    <property type="entry name" value="TBP_aldolase_IIB"/>
    <property type="match status" value="1"/>
</dbReference>
<dbReference type="InterPro" id="IPR050246">
    <property type="entry name" value="Class_II_FBP_aldolase"/>
</dbReference>
<feature type="binding site" evidence="3">
    <location>
        <position position="104"/>
    </location>
    <ligand>
        <name>Zn(2+)</name>
        <dbReference type="ChEBI" id="CHEBI:29105"/>
        <label>2</label>
    </ligand>
</feature>
<keyword evidence="3" id="KW-0862">Zinc</keyword>
<organism evidence="4 5">
    <name type="scientific">Mesomycoplasma ovipneumoniae 14811</name>
    <dbReference type="NCBI Taxonomy" id="1188239"/>
    <lineage>
        <taxon>Bacteria</taxon>
        <taxon>Bacillati</taxon>
        <taxon>Mycoplasmatota</taxon>
        <taxon>Mycoplasmoidales</taxon>
        <taxon>Metamycoplasmataceae</taxon>
        <taxon>Mesomycoplasma</taxon>
    </lineage>
</organism>
<dbReference type="AlphaFoldDB" id="A0A014M1R1"/>
<dbReference type="PANTHER" id="PTHR30304:SF0">
    <property type="entry name" value="D-TAGATOSE-1,6-BISPHOSPHATE ALDOLASE SUBUNIT GATY-RELATED"/>
    <property type="match status" value="1"/>
</dbReference>
<dbReference type="EMBL" id="JFAD01000031">
    <property type="protein sequence ID" value="EXU60908.1"/>
    <property type="molecule type" value="Genomic_DNA"/>
</dbReference>
<protein>
    <submittedName>
        <fullName evidence="4">Fructose-bisphosphate aldolase class-II</fullName>
    </submittedName>
</protein>
<gene>
    <name evidence="4" type="primary">fba</name>
    <name evidence="4" type="ORF">MOVI_6000</name>
</gene>
<feature type="active site" description="Proton donor" evidence="1">
    <location>
        <position position="82"/>
    </location>
</feature>
<feature type="binding site" evidence="2">
    <location>
        <begin position="207"/>
        <end position="209"/>
    </location>
    <ligand>
        <name>dihydroxyacetone phosphate</name>
        <dbReference type="ChEBI" id="CHEBI:57642"/>
    </ligand>
</feature>
<evidence type="ECO:0000313" key="4">
    <source>
        <dbReference type="EMBL" id="EXU60908.1"/>
    </source>
</evidence>
<dbReference type="InterPro" id="IPR000771">
    <property type="entry name" value="FBA_II"/>
</dbReference>
<dbReference type="GO" id="GO:0016832">
    <property type="term" value="F:aldehyde-lyase activity"/>
    <property type="evidence" value="ECO:0007669"/>
    <property type="project" value="InterPro"/>
</dbReference>
<sequence length="276" mass="31344">MALIDPRSVFLKLNAENKAIFAFNVLNLETLLAVIKAGEISQKPLIIQVSQGAIKYSRIEILAPMILSAIQNSSGKFIFHLDHCDDLNLFEKYLEFGFNSAMFDGSNFPIDENIEKSLKAKSIADKKNVFLELEIGQIGGKEIGHQENTEQIFEIDSIKKFYQKTQPDLLAIAFGTAHGIYKKKANLDWDLVKNFKKDYKIPLVMHGTSGLSLEEIKKAINFGINKINVGTDLLVNFSNEVEKYFQENPKSYDIRKINQKGIEKMIQKVLFYLELS</sequence>
<name>A0A014M1R1_9BACT</name>
<dbReference type="Pfam" id="PF01116">
    <property type="entry name" value="F_bP_aldolase"/>
    <property type="match status" value="1"/>
</dbReference>
<dbReference type="STRING" id="1188239.MOVI_6000"/>
<comment type="caution">
    <text evidence="4">The sequence shown here is derived from an EMBL/GenBank/DDBJ whole genome shotgun (WGS) entry which is preliminary data.</text>
</comment>
<evidence type="ECO:0000313" key="5">
    <source>
        <dbReference type="Proteomes" id="UP000020977"/>
    </source>
</evidence>
<dbReference type="RefSeq" id="WP_044284418.1">
    <property type="nucleotide sequence ID" value="NZ_JFAD01000031.1"/>
</dbReference>
<feature type="binding site" evidence="2">
    <location>
        <position position="179"/>
    </location>
    <ligand>
        <name>dihydroxyacetone phosphate</name>
        <dbReference type="ChEBI" id="CHEBI:57642"/>
    </ligand>
</feature>
<dbReference type="Gene3D" id="3.20.20.70">
    <property type="entry name" value="Aldolase class I"/>
    <property type="match status" value="1"/>
</dbReference>
<dbReference type="PIRSF" id="PIRSF001359">
    <property type="entry name" value="F_bP_aldolase_II"/>
    <property type="match status" value="1"/>
</dbReference>
<dbReference type="eggNOG" id="COG0191">
    <property type="taxonomic scope" value="Bacteria"/>
</dbReference>
<accession>A0A014M1R1</accession>
<dbReference type="NCBIfam" id="TIGR00167">
    <property type="entry name" value="cbbA"/>
    <property type="match status" value="1"/>
</dbReference>
<dbReference type="GO" id="GO:0008270">
    <property type="term" value="F:zinc ion binding"/>
    <property type="evidence" value="ECO:0007669"/>
    <property type="project" value="InterPro"/>
</dbReference>
<dbReference type="PANTHER" id="PTHR30304">
    <property type="entry name" value="D-TAGATOSE-1,6-BISPHOSPHATE ALDOLASE"/>
    <property type="match status" value="1"/>
</dbReference>
<dbReference type="PATRIC" id="fig|1188239.3.peg.1428"/>
<dbReference type="InterPro" id="IPR013785">
    <property type="entry name" value="Aldolase_TIM"/>
</dbReference>
<comment type="cofactor">
    <cofactor evidence="3">
        <name>Zn(2+)</name>
        <dbReference type="ChEBI" id="CHEBI:29105"/>
    </cofactor>
    <text evidence="3">Binds 2 Zn(2+) ions per subunit. One is catalytic and the other provides a structural contribution.</text>
</comment>
<feature type="binding site" evidence="3">
    <location>
        <position position="206"/>
    </location>
    <ligand>
        <name>Zn(2+)</name>
        <dbReference type="ChEBI" id="CHEBI:29105"/>
        <label>1</label>
        <note>catalytic</note>
    </ligand>
</feature>
<dbReference type="SUPFAM" id="SSF51569">
    <property type="entry name" value="Aldolase"/>
    <property type="match status" value="1"/>
</dbReference>
<dbReference type="Proteomes" id="UP000020977">
    <property type="component" value="Unassembled WGS sequence"/>
</dbReference>
<dbReference type="GO" id="GO:0005975">
    <property type="term" value="P:carbohydrate metabolic process"/>
    <property type="evidence" value="ECO:0007669"/>
    <property type="project" value="InterPro"/>
</dbReference>
<feature type="binding site" evidence="2">
    <location>
        <begin position="228"/>
        <end position="231"/>
    </location>
    <ligand>
        <name>dihydroxyacetone phosphate</name>
        <dbReference type="ChEBI" id="CHEBI:57642"/>
    </ligand>
</feature>
<evidence type="ECO:0000256" key="3">
    <source>
        <dbReference type="PIRSR" id="PIRSR001359-3"/>
    </source>
</evidence>
<reference evidence="4 5" key="1">
    <citation type="submission" date="2014-03" db="EMBL/GenBank/DDBJ databases">
        <title>Genome sequence of Mycoplasma ovipneumoniae strain 14811.</title>
        <authorList>
            <person name="Sirand-Pugnet P."/>
            <person name="Breton M."/>
            <person name="Dordet-Frisoni E."/>
            <person name="Baranowski E."/>
            <person name="Barre A."/>
            <person name="Couture C."/>
            <person name="Dupuy V."/>
            <person name="Gaurivaud P."/>
            <person name="Jacob D."/>
            <person name="Lemaitre C."/>
            <person name="Manso-Silvan L."/>
            <person name="Nikolski M."/>
            <person name="Nouvel L.-X."/>
            <person name="Poumarat F."/>
            <person name="Tardy F."/>
            <person name="Thebault P."/>
            <person name="Theil S."/>
            <person name="Citti C."/>
            <person name="Thiaucourt F."/>
            <person name="Blanchard A."/>
        </authorList>
    </citation>
    <scope>NUCLEOTIDE SEQUENCE [LARGE SCALE GENOMIC DNA]</scope>
    <source>
        <strain evidence="4 5">14811</strain>
    </source>
</reference>
<feature type="binding site" evidence="3">
    <location>
        <position position="134"/>
    </location>
    <ligand>
        <name>Zn(2+)</name>
        <dbReference type="ChEBI" id="CHEBI:29105"/>
        <label>2</label>
    </ligand>
</feature>